<proteinExistence type="predicted"/>
<dbReference type="Gene3D" id="1.10.510.10">
    <property type="entry name" value="Transferase(Phosphotransferase) domain 1"/>
    <property type="match status" value="1"/>
</dbReference>
<protein>
    <recommendedName>
        <fullName evidence="1">non-specific serine/threonine protein kinase</fullName>
        <ecNumber evidence="1">2.7.11.1</ecNumber>
    </recommendedName>
</protein>
<feature type="region of interest" description="Disordered" evidence="7">
    <location>
        <begin position="465"/>
        <end position="485"/>
    </location>
</feature>
<evidence type="ECO:0000256" key="1">
    <source>
        <dbReference type="ARBA" id="ARBA00012513"/>
    </source>
</evidence>
<evidence type="ECO:0000256" key="3">
    <source>
        <dbReference type="ARBA" id="ARBA00022741"/>
    </source>
</evidence>
<accession>A0ABR0F3S0</accession>
<evidence type="ECO:0000256" key="6">
    <source>
        <dbReference type="SAM" id="Coils"/>
    </source>
</evidence>
<keyword evidence="3" id="KW-0547">Nucleotide-binding</keyword>
<feature type="coiled-coil region" evidence="6">
    <location>
        <begin position="305"/>
        <end position="346"/>
    </location>
</feature>
<feature type="domain" description="Protein kinase" evidence="8">
    <location>
        <begin position="7"/>
        <end position="291"/>
    </location>
</feature>
<keyword evidence="5" id="KW-0067">ATP-binding</keyword>
<dbReference type="PANTHER" id="PTHR43671">
    <property type="entry name" value="SERINE/THREONINE-PROTEIN KINASE NEK"/>
    <property type="match status" value="1"/>
</dbReference>
<evidence type="ECO:0000256" key="2">
    <source>
        <dbReference type="ARBA" id="ARBA00022679"/>
    </source>
</evidence>
<dbReference type="SUPFAM" id="SSF56112">
    <property type="entry name" value="Protein kinase-like (PK-like)"/>
    <property type="match status" value="1"/>
</dbReference>
<evidence type="ECO:0000256" key="5">
    <source>
        <dbReference type="ARBA" id="ARBA00022840"/>
    </source>
</evidence>
<dbReference type="PANTHER" id="PTHR43671:SF13">
    <property type="entry name" value="SERINE_THREONINE-PROTEIN KINASE NEK2"/>
    <property type="match status" value="1"/>
</dbReference>
<gene>
    <name evidence="9" type="ORF">PRZ48_002080</name>
</gene>
<feature type="region of interest" description="Disordered" evidence="7">
    <location>
        <begin position="395"/>
        <end position="419"/>
    </location>
</feature>
<dbReference type="CDD" id="cd08217">
    <property type="entry name" value="STKc_Nek2"/>
    <property type="match status" value="1"/>
</dbReference>
<keyword evidence="10" id="KW-1185">Reference proteome</keyword>
<dbReference type="Pfam" id="PF00069">
    <property type="entry name" value="Pkinase"/>
    <property type="match status" value="2"/>
</dbReference>
<dbReference type="Proteomes" id="UP001305779">
    <property type="component" value="Unassembled WGS sequence"/>
</dbReference>
<dbReference type="InterPro" id="IPR011009">
    <property type="entry name" value="Kinase-like_dom_sf"/>
</dbReference>
<keyword evidence="4" id="KW-0418">Kinase</keyword>
<keyword evidence="6" id="KW-0175">Coiled coil</keyword>
<dbReference type="SMART" id="SM00220">
    <property type="entry name" value="S_TKc"/>
    <property type="match status" value="1"/>
</dbReference>
<evidence type="ECO:0000313" key="9">
    <source>
        <dbReference type="EMBL" id="KAK4508342.1"/>
    </source>
</evidence>
<evidence type="ECO:0000313" key="10">
    <source>
        <dbReference type="Proteomes" id="UP001305779"/>
    </source>
</evidence>
<evidence type="ECO:0000259" key="8">
    <source>
        <dbReference type="PROSITE" id="PS50011"/>
    </source>
</evidence>
<comment type="caution">
    <text evidence="9">The sequence shown here is derived from an EMBL/GenBank/DDBJ whole genome shotgun (WGS) entry which is preliminary data.</text>
</comment>
<feature type="compositionally biased region" description="Basic residues" evidence="7">
    <location>
        <begin position="473"/>
        <end position="485"/>
    </location>
</feature>
<dbReference type="Gene3D" id="3.30.200.20">
    <property type="entry name" value="Phosphorylase Kinase, domain 1"/>
    <property type="match status" value="1"/>
</dbReference>
<evidence type="ECO:0000256" key="7">
    <source>
        <dbReference type="SAM" id="MobiDB-lite"/>
    </source>
</evidence>
<dbReference type="EC" id="2.7.11.1" evidence="1"/>
<dbReference type="InterPro" id="IPR008271">
    <property type="entry name" value="Ser/Thr_kinase_AS"/>
</dbReference>
<keyword evidence="2" id="KW-0808">Transferase</keyword>
<reference evidence="9 10" key="1">
    <citation type="journal article" date="2023" name="G3 (Bethesda)">
        <title>A chromosome-level genome assembly of Zasmidium syzygii isolated from banana leaves.</title>
        <authorList>
            <person name="van Westerhoven A.C."/>
            <person name="Mehrabi R."/>
            <person name="Talebi R."/>
            <person name="Steentjes M.B.F."/>
            <person name="Corcolon B."/>
            <person name="Chong P.A."/>
            <person name="Kema G.H.J."/>
            <person name="Seidl M.F."/>
        </authorList>
    </citation>
    <scope>NUCLEOTIDE SEQUENCE [LARGE SCALE GENOMIC DNA]</scope>
    <source>
        <strain evidence="9 10">P124</strain>
    </source>
</reference>
<name>A0ABR0F3S0_ZASCE</name>
<dbReference type="PROSITE" id="PS00108">
    <property type="entry name" value="PROTEIN_KINASE_ST"/>
    <property type="match status" value="1"/>
</dbReference>
<organism evidence="9 10">
    <name type="scientific">Zasmidium cellare</name>
    <name type="common">Wine cellar mold</name>
    <name type="synonym">Racodium cellare</name>
    <dbReference type="NCBI Taxonomy" id="395010"/>
    <lineage>
        <taxon>Eukaryota</taxon>
        <taxon>Fungi</taxon>
        <taxon>Dikarya</taxon>
        <taxon>Ascomycota</taxon>
        <taxon>Pezizomycotina</taxon>
        <taxon>Dothideomycetes</taxon>
        <taxon>Dothideomycetidae</taxon>
        <taxon>Mycosphaerellales</taxon>
        <taxon>Mycosphaerellaceae</taxon>
        <taxon>Zasmidium</taxon>
    </lineage>
</organism>
<dbReference type="InterPro" id="IPR050660">
    <property type="entry name" value="NEK_Ser/Thr_kinase"/>
</dbReference>
<dbReference type="EMBL" id="JAXOVC010000001">
    <property type="protein sequence ID" value="KAK4508342.1"/>
    <property type="molecule type" value="Genomic_DNA"/>
</dbReference>
<dbReference type="InterPro" id="IPR000719">
    <property type="entry name" value="Prot_kinase_dom"/>
</dbReference>
<evidence type="ECO:0000256" key="4">
    <source>
        <dbReference type="ARBA" id="ARBA00022777"/>
    </source>
</evidence>
<sequence>MASDTDYDVLEKIGQGSFGVIRKVRRKCDGEIRCRKEISYTRMTDREKEQLHAELRILESLRHTNIVQYYHRQHLKSSHDLHLYMEYCGNGDLGGYIRKLKEKNRYADEEFIWTIFAQLVGALYRCHYGEDPPPPGKEGNVRKGKALQSKQGHTVILHRDLKPENVFLGEENSVKLGDFGLSKIIAAHDFASTYVGTPFYMSPEICAAERYSHYSDIWSLGCIIYELATRQVPFEARSHMELVMKIKQGRIKPLPPQYSQDLIDTISWCLKTDSRQRPDCAQLLTIGNIKVARTKLESKVALGQLDKVQQERDGAFNKLAVAQKQIQDLQNEVSKLREANKKVEMEWHARATLAIDQKVQEACERNKQQLLGQFETAVEQRAEEKLSLHLASLPGNHHTSSKEGDVSFHVRSSTPPPGKTAAAMSFENFISTVPDPDASSLPEVLEDSVLDTELTSLSLNDPVEDDVSPLARRTSKLPPKKTARKPFTRAKTFANCNTINNTIKDSPMDVHMADPSPMPNHYKGLGLSPRRNGGLQERLTNEPVKRNIFSVAAEKENRPPIRGRTLVELSQSPAKWNPIVHGEEMPSPFIKRR</sequence>
<dbReference type="PROSITE" id="PS50011">
    <property type="entry name" value="PROTEIN_KINASE_DOM"/>
    <property type="match status" value="1"/>
</dbReference>